<gene>
    <name evidence="2" type="ORF">PSEUBRA_SCAF14g01530</name>
</gene>
<feature type="compositionally biased region" description="Basic and acidic residues" evidence="1">
    <location>
        <begin position="133"/>
        <end position="145"/>
    </location>
</feature>
<dbReference type="OrthoDB" id="2556486at2759"/>
<feature type="compositionally biased region" description="Acidic residues" evidence="1">
    <location>
        <begin position="436"/>
        <end position="445"/>
    </location>
</feature>
<sequence>MSGRRYDDSSLRSNGSTSSTKRRSRILMKIIPFVREPASPPPKSGTFPRTRTRETEDLASRFNDLTTDSLSPPLSASSTHFSSTPATSPETSMGELPSRKSGSHPRPSSRLRGTPSRESVRSLFAPPQLASPHELEWEKTLEDAAARASWQSSIEHRPRPHRVSSSNSVPTRVSQSTWPRVSAPTPVANSLQLEHVFVDAGSVRGPFAGGLPGGVPESVAGSRHASLAPAPLGGREADKFRTLPRGKTKRPSTTGSSMLRSQTHPSRSFGDTSNRLVGRIKPARDIPDASSVWQMGRRRSSGFVPTTAFAGGSTRKMPTIPQGHSRETSAAEMAEEDFPWSGVDPYTQSPGDAFPRGFSRKDSFVSDGPGEYLPFSFGRRESRDDIALLTRRRSSSNSSQEGPIFRPTFRPTFGRSTSSGELRHRPDVPEAVTGSEAEDGEVDDEGWCRRRSTFASVGVPHEVTAS</sequence>
<dbReference type="Proteomes" id="UP000019377">
    <property type="component" value="Unassembled WGS sequence"/>
</dbReference>
<dbReference type="EMBL" id="KI545856">
    <property type="protein sequence ID" value="EST08772.1"/>
    <property type="molecule type" value="Genomic_DNA"/>
</dbReference>
<keyword evidence="3" id="KW-1185">Reference proteome</keyword>
<evidence type="ECO:0000256" key="1">
    <source>
        <dbReference type="SAM" id="MobiDB-lite"/>
    </source>
</evidence>
<feature type="compositionally biased region" description="Polar residues" evidence="1">
    <location>
        <begin position="63"/>
        <end position="91"/>
    </location>
</feature>
<organism evidence="2 3">
    <name type="scientific">Kalmanozyma brasiliensis (strain GHG001)</name>
    <name type="common">Yeast</name>
    <name type="synonym">Pseudozyma brasiliensis</name>
    <dbReference type="NCBI Taxonomy" id="1365824"/>
    <lineage>
        <taxon>Eukaryota</taxon>
        <taxon>Fungi</taxon>
        <taxon>Dikarya</taxon>
        <taxon>Basidiomycota</taxon>
        <taxon>Ustilaginomycotina</taxon>
        <taxon>Ustilaginomycetes</taxon>
        <taxon>Ustilaginales</taxon>
        <taxon>Ustilaginaceae</taxon>
        <taxon>Kalmanozyma</taxon>
    </lineage>
</organism>
<reference evidence="3" key="1">
    <citation type="journal article" date="2013" name="Genome Announc.">
        <title>Draft genome sequence of Pseudozyma brasiliensis sp. nov. strain GHG001, a high producer of endo-1,4-xylanase isolated from an insect pest of sugarcane.</title>
        <authorList>
            <person name="Oliveira J.V.D.C."/>
            <person name="dos Santos R.A.C."/>
            <person name="Borges T.A."/>
            <person name="Riano-Pachon D.M."/>
            <person name="Goldman G.H."/>
        </authorList>
    </citation>
    <scope>NUCLEOTIDE SEQUENCE [LARGE SCALE GENOMIC DNA]</scope>
    <source>
        <strain evidence="3">GHG001</strain>
    </source>
</reference>
<feature type="region of interest" description="Disordered" evidence="1">
    <location>
        <begin position="1"/>
        <end position="182"/>
    </location>
</feature>
<feature type="compositionally biased region" description="Polar residues" evidence="1">
    <location>
        <begin position="251"/>
        <end position="275"/>
    </location>
</feature>
<evidence type="ECO:0000313" key="3">
    <source>
        <dbReference type="Proteomes" id="UP000019377"/>
    </source>
</evidence>
<feature type="region of interest" description="Disordered" evidence="1">
    <location>
        <begin position="389"/>
        <end position="447"/>
    </location>
</feature>
<protein>
    <submittedName>
        <fullName evidence="2">Uncharacterized protein</fullName>
    </submittedName>
</protein>
<feature type="compositionally biased region" description="Polar residues" evidence="1">
    <location>
        <begin position="163"/>
        <end position="179"/>
    </location>
</feature>
<dbReference type="AlphaFoldDB" id="V5GS57"/>
<accession>V5GS57</accession>
<name>V5GS57_KALBG</name>
<feature type="region of interest" description="Disordered" evidence="1">
    <location>
        <begin position="219"/>
        <end position="276"/>
    </location>
</feature>
<dbReference type="HOGENOM" id="CLU_011859_0_0_1"/>
<proteinExistence type="predicted"/>
<feature type="region of interest" description="Disordered" evidence="1">
    <location>
        <begin position="303"/>
        <end position="365"/>
    </location>
</feature>
<evidence type="ECO:0000313" key="2">
    <source>
        <dbReference type="EMBL" id="EST08772.1"/>
    </source>
</evidence>
<feature type="compositionally biased region" description="Basic and acidic residues" evidence="1">
    <location>
        <begin position="1"/>
        <end position="10"/>
    </location>
</feature>
<dbReference type="eggNOG" id="ENOG502R0ZD">
    <property type="taxonomic scope" value="Eukaryota"/>
</dbReference>